<evidence type="ECO:0000259" key="9">
    <source>
        <dbReference type="PROSITE" id="PS51293"/>
    </source>
</evidence>
<dbReference type="SUPFAM" id="SSF46689">
    <property type="entry name" value="Homeodomain-like"/>
    <property type="match status" value="1"/>
</dbReference>
<dbReference type="STRING" id="1288291.A0A059F119"/>
<accession>A0A059F119</accession>
<dbReference type="VEuPathDB" id="MicrosporidiaDB:H312_01897"/>
<dbReference type="Gene3D" id="1.10.10.60">
    <property type="entry name" value="Homeodomain-like"/>
    <property type="match status" value="2"/>
</dbReference>
<reference evidence="11 12" key="2">
    <citation type="submission" date="2014-03" db="EMBL/GenBank/DDBJ databases">
        <title>The Genome Sequence of Anncaliia algerae insect isolate PRA339.</title>
        <authorList>
            <consortium name="The Broad Institute Genome Sequencing Platform"/>
            <consortium name="The Broad Institute Genome Sequencing Center for Infectious Disease"/>
            <person name="Cuomo C."/>
            <person name="Becnel J."/>
            <person name="Sanscrainte N."/>
            <person name="Walker B."/>
            <person name="Young S.K."/>
            <person name="Zeng Q."/>
            <person name="Gargeya S."/>
            <person name="Fitzgerald M."/>
            <person name="Haas B."/>
            <person name="Abouelleil A."/>
            <person name="Alvarado L."/>
            <person name="Arachchi H.M."/>
            <person name="Berlin A.M."/>
            <person name="Chapman S.B."/>
            <person name="Dewar J."/>
            <person name="Goldberg J."/>
            <person name="Griggs A."/>
            <person name="Gujja S."/>
            <person name="Hansen M."/>
            <person name="Howarth C."/>
            <person name="Imamovic A."/>
            <person name="Larimer J."/>
            <person name="McCowan C."/>
            <person name="Murphy C."/>
            <person name="Neiman D."/>
            <person name="Pearson M."/>
            <person name="Priest M."/>
            <person name="Roberts A."/>
            <person name="Saif S."/>
            <person name="Shea T."/>
            <person name="Sisk P."/>
            <person name="Sykes S."/>
            <person name="Wortman J."/>
            <person name="Nusbaum C."/>
            <person name="Birren B."/>
        </authorList>
    </citation>
    <scope>NUCLEOTIDE SEQUENCE [LARGE SCALE GENOMIC DNA]</scope>
    <source>
        <strain evidence="11 12">PRA339</strain>
    </source>
</reference>
<evidence type="ECO:0000313" key="11">
    <source>
        <dbReference type="EMBL" id="KCZ80689.1"/>
    </source>
</evidence>
<proteinExistence type="inferred from homology"/>
<evidence type="ECO:0008006" key="13">
    <source>
        <dbReference type="Google" id="ProtNLM"/>
    </source>
</evidence>
<comment type="similarity">
    <text evidence="1">Belongs to the CEF1 family.</text>
</comment>
<dbReference type="PROSITE" id="PS51293">
    <property type="entry name" value="SANT"/>
    <property type="match status" value="1"/>
</dbReference>
<dbReference type="HOGENOM" id="CLU_090754_0_0_1"/>
<dbReference type="OrthoDB" id="1410009at2759"/>
<dbReference type="InterPro" id="IPR001005">
    <property type="entry name" value="SANT/Myb"/>
</dbReference>
<keyword evidence="2" id="KW-0507">mRNA processing</keyword>
<keyword evidence="5" id="KW-0238">DNA-binding</keyword>
<organism evidence="11 12">
    <name type="scientific">Anncaliia algerae PRA339</name>
    <dbReference type="NCBI Taxonomy" id="1288291"/>
    <lineage>
        <taxon>Eukaryota</taxon>
        <taxon>Fungi</taxon>
        <taxon>Fungi incertae sedis</taxon>
        <taxon>Microsporidia</taxon>
        <taxon>Tubulinosematoidea</taxon>
        <taxon>Tubulinosematidae</taxon>
        <taxon>Anncaliia</taxon>
    </lineage>
</organism>
<dbReference type="EMBL" id="KK365167">
    <property type="protein sequence ID" value="KCZ80689.1"/>
    <property type="molecule type" value="Genomic_DNA"/>
</dbReference>
<dbReference type="AlphaFoldDB" id="A0A059F119"/>
<evidence type="ECO:0000256" key="7">
    <source>
        <dbReference type="ARBA" id="ARBA00023242"/>
    </source>
</evidence>
<dbReference type="InterPro" id="IPR047242">
    <property type="entry name" value="CDC5L/Cef1"/>
</dbReference>
<dbReference type="PANTHER" id="PTHR45885:SF1">
    <property type="entry name" value="CELL DIVISION CYCLE 5-LIKE PROTEIN"/>
    <property type="match status" value="1"/>
</dbReference>
<keyword evidence="3" id="KW-0747">Spliceosome</keyword>
<dbReference type="CDD" id="cd00167">
    <property type="entry name" value="SANT"/>
    <property type="match status" value="1"/>
</dbReference>
<keyword evidence="12" id="KW-1185">Reference proteome</keyword>
<dbReference type="GO" id="GO:0000974">
    <property type="term" value="C:Prp19 complex"/>
    <property type="evidence" value="ECO:0007669"/>
    <property type="project" value="InterPro"/>
</dbReference>
<evidence type="ECO:0000313" key="12">
    <source>
        <dbReference type="Proteomes" id="UP000030655"/>
    </source>
</evidence>
<protein>
    <recommendedName>
        <fullName evidence="13">Myb-like domain-containing protein</fullName>
    </recommendedName>
</protein>
<reference evidence="12" key="1">
    <citation type="submission" date="2013-02" db="EMBL/GenBank/DDBJ databases">
        <authorList>
            <consortium name="The Broad Institute Genome Sequencing Platform"/>
            <person name="Cuomo C."/>
            <person name="Becnel J."/>
            <person name="Sanscrainte N."/>
            <person name="Walker B."/>
            <person name="Young S.K."/>
            <person name="Zeng Q."/>
            <person name="Gargeya S."/>
            <person name="Fitzgerald M."/>
            <person name="Haas B."/>
            <person name="Abouelleil A."/>
            <person name="Alvarado L."/>
            <person name="Arachchi H.M."/>
            <person name="Berlin A.M."/>
            <person name="Chapman S.B."/>
            <person name="Dewar J."/>
            <person name="Goldberg J."/>
            <person name="Griggs A."/>
            <person name="Gujja S."/>
            <person name="Hansen M."/>
            <person name="Howarth C."/>
            <person name="Imamovic A."/>
            <person name="Larimer J."/>
            <person name="McCowan C."/>
            <person name="Murphy C."/>
            <person name="Neiman D."/>
            <person name="Pearson M."/>
            <person name="Priest M."/>
            <person name="Roberts A."/>
            <person name="Saif S."/>
            <person name="Shea T."/>
            <person name="Sisk P."/>
            <person name="Sykes S."/>
            <person name="Wortman J."/>
            <person name="Nusbaum C."/>
            <person name="Birren B."/>
        </authorList>
    </citation>
    <scope>NUCLEOTIDE SEQUENCE [LARGE SCALE GENOMIC DNA]</scope>
    <source>
        <strain evidence="12">PRA339</strain>
    </source>
</reference>
<dbReference type="SMART" id="SM00717">
    <property type="entry name" value="SANT"/>
    <property type="match status" value="2"/>
</dbReference>
<name>A0A059F119_9MICR</name>
<evidence type="ECO:0000256" key="2">
    <source>
        <dbReference type="ARBA" id="ARBA00022664"/>
    </source>
</evidence>
<dbReference type="GO" id="GO:0003677">
    <property type="term" value="F:DNA binding"/>
    <property type="evidence" value="ECO:0007669"/>
    <property type="project" value="UniProtKB-KW"/>
</dbReference>
<dbReference type="InterPro" id="IPR009057">
    <property type="entry name" value="Homeodomain-like_sf"/>
</dbReference>
<feature type="domain" description="SANT" evidence="9">
    <location>
        <begin position="3"/>
        <end position="45"/>
    </location>
</feature>
<evidence type="ECO:0000256" key="5">
    <source>
        <dbReference type="ARBA" id="ARBA00023125"/>
    </source>
</evidence>
<dbReference type="GO" id="GO:0005681">
    <property type="term" value="C:spliceosomal complex"/>
    <property type="evidence" value="ECO:0007669"/>
    <property type="project" value="UniProtKB-KW"/>
</dbReference>
<keyword evidence="4" id="KW-0677">Repeat</keyword>
<dbReference type="GO" id="GO:0000398">
    <property type="term" value="P:mRNA splicing, via spliceosome"/>
    <property type="evidence" value="ECO:0007669"/>
    <property type="project" value="InterPro"/>
</dbReference>
<dbReference type="Proteomes" id="UP000030655">
    <property type="component" value="Unassembled WGS sequence"/>
</dbReference>
<dbReference type="PROSITE" id="PS50090">
    <property type="entry name" value="MYB_LIKE"/>
    <property type="match status" value="2"/>
</dbReference>
<evidence type="ECO:0000256" key="4">
    <source>
        <dbReference type="ARBA" id="ARBA00022737"/>
    </source>
</evidence>
<evidence type="ECO:0000256" key="3">
    <source>
        <dbReference type="ARBA" id="ARBA00022728"/>
    </source>
</evidence>
<dbReference type="PANTHER" id="PTHR45885">
    <property type="entry name" value="CELL DIVISION CYCLE 5-LIKE PROTEIN"/>
    <property type="match status" value="1"/>
</dbReference>
<evidence type="ECO:0000256" key="1">
    <source>
        <dbReference type="ARBA" id="ARBA00010506"/>
    </source>
</evidence>
<sequence>MNQIHKKWTKLEDKIIKAAIMKYGLNNWSKVSSLLEGKSPDDCRSRWEIISPKNTKFTKEELINLLDTYKIFPNQWNIIAKCLKNKSAEQCHDAYNKIVNNDIDLIEIKDLNETDLKDKNILDNYSDDENKNEVIEFVTARLKNNKGRKEIKKDKKMPKNIRQLFK</sequence>
<dbReference type="InterPro" id="IPR017930">
    <property type="entry name" value="Myb_dom"/>
</dbReference>
<feature type="domain" description="Myb-like" evidence="8">
    <location>
        <begin position="7"/>
        <end position="51"/>
    </location>
</feature>
<dbReference type="PROSITE" id="PS51294">
    <property type="entry name" value="HTH_MYB"/>
    <property type="match status" value="1"/>
</dbReference>
<feature type="domain" description="HTH myb-type" evidence="10">
    <location>
        <begin position="1"/>
        <end position="55"/>
    </location>
</feature>
<feature type="domain" description="Myb-like" evidence="8">
    <location>
        <begin position="53"/>
        <end position="99"/>
    </location>
</feature>
<evidence type="ECO:0000259" key="10">
    <source>
        <dbReference type="PROSITE" id="PS51294"/>
    </source>
</evidence>
<evidence type="ECO:0000256" key="6">
    <source>
        <dbReference type="ARBA" id="ARBA00023187"/>
    </source>
</evidence>
<gene>
    <name evidence="11" type="ORF">H312_01897</name>
</gene>
<dbReference type="InterPro" id="IPR017884">
    <property type="entry name" value="SANT_dom"/>
</dbReference>
<dbReference type="Pfam" id="PF00249">
    <property type="entry name" value="Myb_DNA-binding"/>
    <property type="match status" value="2"/>
</dbReference>
<keyword evidence="6" id="KW-0508">mRNA splicing</keyword>
<keyword evidence="7" id="KW-0539">Nucleus</keyword>
<evidence type="ECO:0000259" key="8">
    <source>
        <dbReference type="PROSITE" id="PS50090"/>
    </source>
</evidence>